<organism evidence="3 4">
    <name type="scientific">Kitasatospora nipponensis</name>
    <dbReference type="NCBI Taxonomy" id="258049"/>
    <lineage>
        <taxon>Bacteria</taxon>
        <taxon>Bacillati</taxon>
        <taxon>Actinomycetota</taxon>
        <taxon>Actinomycetes</taxon>
        <taxon>Kitasatosporales</taxon>
        <taxon>Streptomycetaceae</taxon>
        <taxon>Kitasatospora</taxon>
    </lineage>
</organism>
<proteinExistence type="inferred from homology"/>
<dbReference type="SUPFAM" id="SSF53067">
    <property type="entry name" value="Actin-like ATPase domain"/>
    <property type="match status" value="1"/>
</dbReference>
<accession>A0ABN1VW19</accession>
<keyword evidence="2" id="KW-0472">Membrane</keyword>
<keyword evidence="2" id="KW-1133">Transmembrane helix</keyword>
<comment type="similarity">
    <text evidence="1">Belongs to the ROK (NagC/XylR) family.</text>
</comment>
<evidence type="ECO:0000313" key="3">
    <source>
        <dbReference type="EMBL" id="GAA1225383.1"/>
    </source>
</evidence>
<dbReference type="Gene3D" id="3.30.420.40">
    <property type="match status" value="1"/>
</dbReference>
<dbReference type="Pfam" id="PF00480">
    <property type="entry name" value="ROK"/>
    <property type="match status" value="1"/>
</dbReference>
<name>A0ABN1VW19_9ACTN</name>
<keyword evidence="2" id="KW-0812">Transmembrane</keyword>
<comment type="caution">
    <text evidence="3">The sequence shown here is derived from an EMBL/GenBank/DDBJ whole genome shotgun (WGS) entry which is preliminary data.</text>
</comment>
<gene>
    <name evidence="3" type="ORF">GCM10009665_14730</name>
</gene>
<keyword evidence="4" id="KW-1185">Reference proteome</keyword>
<evidence type="ECO:0000313" key="4">
    <source>
        <dbReference type="Proteomes" id="UP001500037"/>
    </source>
</evidence>
<dbReference type="InterPro" id="IPR043129">
    <property type="entry name" value="ATPase_NBD"/>
</dbReference>
<evidence type="ECO:0000256" key="2">
    <source>
        <dbReference type="SAM" id="Phobius"/>
    </source>
</evidence>
<reference evidence="3 4" key="1">
    <citation type="journal article" date="2019" name="Int. J. Syst. Evol. Microbiol.">
        <title>The Global Catalogue of Microorganisms (GCM) 10K type strain sequencing project: providing services to taxonomists for standard genome sequencing and annotation.</title>
        <authorList>
            <consortium name="The Broad Institute Genomics Platform"/>
            <consortium name="The Broad Institute Genome Sequencing Center for Infectious Disease"/>
            <person name="Wu L."/>
            <person name="Ma J."/>
        </authorList>
    </citation>
    <scope>NUCLEOTIDE SEQUENCE [LARGE SCALE GENOMIC DNA]</scope>
    <source>
        <strain evidence="3 4">JCM 13004</strain>
    </source>
</reference>
<dbReference type="CDD" id="cd23763">
    <property type="entry name" value="ASKHA_ATPase_ROK"/>
    <property type="match status" value="1"/>
</dbReference>
<dbReference type="EMBL" id="BAAALF010000015">
    <property type="protein sequence ID" value="GAA1225383.1"/>
    <property type="molecule type" value="Genomic_DNA"/>
</dbReference>
<evidence type="ECO:0000256" key="1">
    <source>
        <dbReference type="ARBA" id="ARBA00006479"/>
    </source>
</evidence>
<protein>
    <recommendedName>
        <fullName evidence="5">ROK family protein</fullName>
    </recommendedName>
</protein>
<sequence>MVREEAHRVAAAIATIALVVDVPLVVIGGGIGLNGSVLLDPVRTRLAQLVPYPPRVQISELGDAASVIGAVCVAARTAWPQVVSARLATALATAMP</sequence>
<feature type="transmembrane region" description="Helical" evidence="2">
    <location>
        <begin position="12"/>
        <end position="33"/>
    </location>
</feature>
<dbReference type="Proteomes" id="UP001500037">
    <property type="component" value="Unassembled WGS sequence"/>
</dbReference>
<evidence type="ECO:0008006" key="5">
    <source>
        <dbReference type="Google" id="ProtNLM"/>
    </source>
</evidence>
<dbReference type="InterPro" id="IPR000600">
    <property type="entry name" value="ROK"/>
</dbReference>